<accession>A0A1G2SDL8</accession>
<dbReference type="STRING" id="1802727.A2937_03050"/>
<protein>
    <recommendedName>
        <fullName evidence="1">PIN domain-containing protein</fullName>
    </recommendedName>
</protein>
<evidence type="ECO:0000313" key="3">
    <source>
        <dbReference type="Proteomes" id="UP000177987"/>
    </source>
</evidence>
<dbReference type="Gene3D" id="3.40.50.1010">
    <property type="entry name" value="5'-nuclease"/>
    <property type="match status" value="1"/>
</dbReference>
<evidence type="ECO:0000259" key="1">
    <source>
        <dbReference type="Pfam" id="PF01850"/>
    </source>
</evidence>
<comment type="caution">
    <text evidence="2">The sequence shown here is derived from an EMBL/GenBank/DDBJ whole genome shotgun (WGS) entry which is preliminary data.</text>
</comment>
<proteinExistence type="predicted"/>
<dbReference type="Proteomes" id="UP000177987">
    <property type="component" value="Unassembled WGS sequence"/>
</dbReference>
<feature type="domain" description="PIN" evidence="1">
    <location>
        <begin position="3"/>
        <end position="118"/>
    </location>
</feature>
<dbReference type="Pfam" id="PF01850">
    <property type="entry name" value="PIN"/>
    <property type="match status" value="1"/>
</dbReference>
<gene>
    <name evidence="2" type="ORF">A2937_03050</name>
</gene>
<dbReference type="InterPro" id="IPR029060">
    <property type="entry name" value="PIN-like_dom_sf"/>
</dbReference>
<evidence type="ECO:0000313" key="2">
    <source>
        <dbReference type="EMBL" id="OHA82782.1"/>
    </source>
</evidence>
<dbReference type="AlphaFoldDB" id="A0A1G2SDL8"/>
<name>A0A1G2SDL8_9BACT</name>
<dbReference type="EMBL" id="MHUW01000022">
    <property type="protein sequence ID" value="OHA82782.1"/>
    <property type="molecule type" value="Genomic_DNA"/>
</dbReference>
<organism evidence="2 3">
    <name type="scientific">Candidatus Yonathbacteria bacterium RIFCSPLOWO2_01_FULL_47_33b</name>
    <dbReference type="NCBI Taxonomy" id="1802727"/>
    <lineage>
        <taxon>Bacteria</taxon>
        <taxon>Candidatus Yonathiibacteriota</taxon>
    </lineage>
</organism>
<dbReference type="InterPro" id="IPR002716">
    <property type="entry name" value="PIN_dom"/>
</dbReference>
<sequence length="126" mass="13969">MSYLLDSNILIDFLNGHKETYAWVADQRKAGSILKISFVSRIEVLSLSELKDSQIKQIEDFLNTFDMNPFVSLDILGTAAALRRKKLLTLGDATIAATAIVGRMTLVTNDKKMLKVAKELVPVLSV</sequence>
<dbReference type="SUPFAM" id="SSF88723">
    <property type="entry name" value="PIN domain-like"/>
    <property type="match status" value="1"/>
</dbReference>
<reference evidence="2 3" key="1">
    <citation type="journal article" date="2016" name="Nat. Commun.">
        <title>Thousands of microbial genomes shed light on interconnected biogeochemical processes in an aquifer system.</title>
        <authorList>
            <person name="Anantharaman K."/>
            <person name="Brown C.T."/>
            <person name="Hug L.A."/>
            <person name="Sharon I."/>
            <person name="Castelle C.J."/>
            <person name="Probst A.J."/>
            <person name="Thomas B.C."/>
            <person name="Singh A."/>
            <person name="Wilkins M.J."/>
            <person name="Karaoz U."/>
            <person name="Brodie E.L."/>
            <person name="Williams K.H."/>
            <person name="Hubbard S.S."/>
            <person name="Banfield J.F."/>
        </authorList>
    </citation>
    <scope>NUCLEOTIDE SEQUENCE [LARGE SCALE GENOMIC DNA]</scope>
</reference>